<dbReference type="SMART" id="SM00066">
    <property type="entry name" value="GAL4"/>
    <property type="match status" value="1"/>
</dbReference>
<dbReference type="STRING" id="1231657.A0A1Y1YW47"/>
<dbReference type="CDD" id="cd00067">
    <property type="entry name" value="GAL4"/>
    <property type="match status" value="1"/>
</dbReference>
<gene>
    <name evidence="4" type="ORF">BCR34DRAFT_84241</name>
</gene>
<dbReference type="PROSITE" id="PS50048">
    <property type="entry name" value="ZN2_CY6_FUNGAL_2"/>
    <property type="match status" value="1"/>
</dbReference>
<keyword evidence="5" id="KW-1185">Reference proteome</keyword>
<dbReference type="OrthoDB" id="4158087at2759"/>
<evidence type="ECO:0000256" key="2">
    <source>
        <dbReference type="SAM" id="MobiDB-lite"/>
    </source>
</evidence>
<keyword evidence="1" id="KW-0539">Nucleus</keyword>
<dbReference type="Pfam" id="PF11951">
    <property type="entry name" value="Fungal_trans_2"/>
    <property type="match status" value="1"/>
</dbReference>
<accession>A0A1Y1YW47</accession>
<evidence type="ECO:0000313" key="4">
    <source>
        <dbReference type="EMBL" id="ORY02260.1"/>
    </source>
</evidence>
<dbReference type="Gene3D" id="4.10.240.10">
    <property type="entry name" value="Zn(2)-C6 fungal-type DNA-binding domain"/>
    <property type="match status" value="1"/>
</dbReference>
<dbReference type="PANTHER" id="PTHR37540">
    <property type="entry name" value="TRANSCRIPTION FACTOR (ACR-2), PUTATIVE-RELATED-RELATED"/>
    <property type="match status" value="1"/>
</dbReference>
<dbReference type="GO" id="GO:0008270">
    <property type="term" value="F:zinc ion binding"/>
    <property type="evidence" value="ECO:0007669"/>
    <property type="project" value="InterPro"/>
</dbReference>
<evidence type="ECO:0000259" key="3">
    <source>
        <dbReference type="PROSITE" id="PS50048"/>
    </source>
</evidence>
<feature type="region of interest" description="Disordered" evidence="2">
    <location>
        <begin position="190"/>
        <end position="234"/>
    </location>
</feature>
<feature type="region of interest" description="Disordered" evidence="2">
    <location>
        <begin position="82"/>
        <end position="101"/>
    </location>
</feature>
<dbReference type="InterPro" id="IPR021858">
    <property type="entry name" value="Fun_TF"/>
</dbReference>
<dbReference type="EMBL" id="MCFA01000159">
    <property type="protein sequence ID" value="ORY02260.1"/>
    <property type="molecule type" value="Genomic_DNA"/>
</dbReference>
<comment type="caution">
    <text evidence="4">The sequence shown here is derived from an EMBL/GenBank/DDBJ whole genome shotgun (WGS) entry which is preliminary data.</text>
</comment>
<sequence length="684" mass="76188">MGSKKRKTRVNDKGQKSGLRVWLISQVKGQECRIRYIYESFPNPDPNVGNSLSISQEESKEKYGSWVLWRDWVCRALMPPKSRRGREGESRANSVPNTPDIAISHPIAASIQDPGVEGGVEGEWSTGVEEVTDIVVASRAHKKSKRGCKTCKVRKIKCDEAHPVCDSCRIYYQGKKQSCEYPPATPTVPITAASSSSGSLRAANQRKKRKGKEKAVEGEEEQSLNRGNEPGARRISGCPLANVIDAQMMDPFRTHPDTPEPEADDLMKHCMQLLLCSLTLFERNSFPITRFCYQISYPFADQYSRADFQTTVYTTFPFYPSPSIDPQAEFYAPLIYTDALLYYVTLQLSAMHLENLSQSTRKLVSKRLMGECLILLRERVERCTVSDETLAGVTGLIGVEHQKGNVRVVQTHMRGLQRMLQLRGGLNAIRRSNGMVANIVFCTFVATNEEPFPTIDLTSPLDKPLWYHEASPLFDSSYYISFTALGVPPDYATILHDNRILAATYQQASDCASVSHYLSVLVYLCASLQRVMSLPPLPVPDINRGQISSSLSPPNPQAYNLTESIRAALILHVFAQWTSLPPPSPTPSLLVANVRQNLKSALKPLMVPGRANELILWFLCVGASGSERGSPERRWFVGHLAAVMEELGVRGFEGLRGILRKVGWHEWQDGGLVRGVVGEVERLG</sequence>
<feature type="domain" description="Zn(2)-C6 fungal-type" evidence="3">
    <location>
        <begin position="147"/>
        <end position="181"/>
    </location>
</feature>
<dbReference type="PANTHER" id="PTHR37540:SF5">
    <property type="entry name" value="TRANSCRIPTION FACTOR DOMAIN-CONTAINING PROTEIN"/>
    <property type="match status" value="1"/>
</dbReference>
<evidence type="ECO:0000313" key="5">
    <source>
        <dbReference type="Proteomes" id="UP000193144"/>
    </source>
</evidence>
<organism evidence="4 5">
    <name type="scientific">Clohesyomyces aquaticus</name>
    <dbReference type="NCBI Taxonomy" id="1231657"/>
    <lineage>
        <taxon>Eukaryota</taxon>
        <taxon>Fungi</taxon>
        <taxon>Dikarya</taxon>
        <taxon>Ascomycota</taxon>
        <taxon>Pezizomycotina</taxon>
        <taxon>Dothideomycetes</taxon>
        <taxon>Pleosporomycetidae</taxon>
        <taxon>Pleosporales</taxon>
        <taxon>Lindgomycetaceae</taxon>
        <taxon>Clohesyomyces</taxon>
    </lineage>
</organism>
<dbReference type="GO" id="GO:0000981">
    <property type="term" value="F:DNA-binding transcription factor activity, RNA polymerase II-specific"/>
    <property type="evidence" value="ECO:0007669"/>
    <property type="project" value="InterPro"/>
</dbReference>
<evidence type="ECO:0000256" key="1">
    <source>
        <dbReference type="ARBA" id="ARBA00023242"/>
    </source>
</evidence>
<dbReference type="Pfam" id="PF00172">
    <property type="entry name" value="Zn_clus"/>
    <property type="match status" value="1"/>
</dbReference>
<protein>
    <recommendedName>
        <fullName evidence="3">Zn(2)-C6 fungal-type domain-containing protein</fullName>
    </recommendedName>
</protein>
<dbReference type="Proteomes" id="UP000193144">
    <property type="component" value="Unassembled WGS sequence"/>
</dbReference>
<reference evidence="4 5" key="1">
    <citation type="submission" date="2016-07" db="EMBL/GenBank/DDBJ databases">
        <title>Pervasive Adenine N6-methylation of Active Genes in Fungi.</title>
        <authorList>
            <consortium name="DOE Joint Genome Institute"/>
            <person name="Mondo S.J."/>
            <person name="Dannebaum R.O."/>
            <person name="Kuo R.C."/>
            <person name="Labutti K."/>
            <person name="Haridas S."/>
            <person name="Kuo A."/>
            <person name="Salamov A."/>
            <person name="Ahrendt S.R."/>
            <person name="Lipzen A."/>
            <person name="Sullivan W."/>
            <person name="Andreopoulos W.B."/>
            <person name="Clum A."/>
            <person name="Lindquist E."/>
            <person name="Daum C."/>
            <person name="Ramamoorthy G.K."/>
            <person name="Gryganskyi A."/>
            <person name="Culley D."/>
            <person name="Magnuson J.K."/>
            <person name="James T.Y."/>
            <person name="O'Malley M.A."/>
            <person name="Stajich J.E."/>
            <person name="Spatafora J.W."/>
            <person name="Visel A."/>
            <person name="Grigoriev I.V."/>
        </authorList>
    </citation>
    <scope>NUCLEOTIDE SEQUENCE [LARGE SCALE GENOMIC DNA]</scope>
    <source>
        <strain evidence="4 5">CBS 115471</strain>
    </source>
</reference>
<dbReference type="AlphaFoldDB" id="A0A1Y1YW47"/>
<name>A0A1Y1YW47_9PLEO</name>
<dbReference type="InterPro" id="IPR001138">
    <property type="entry name" value="Zn2Cys6_DnaBD"/>
</dbReference>
<dbReference type="SUPFAM" id="SSF57701">
    <property type="entry name" value="Zn2/Cys6 DNA-binding domain"/>
    <property type="match status" value="1"/>
</dbReference>
<feature type="compositionally biased region" description="Low complexity" evidence="2">
    <location>
        <begin position="190"/>
        <end position="203"/>
    </location>
</feature>
<dbReference type="InterPro" id="IPR036864">
    <property type="entry name" value="Zn2-C6_fun-type_DNA-bd_sf"/>
</dbReference>
<proteinExistence type="predicted"/>